<feature type="region of interest" description="Disordered" evidence="5">
    <location>
        <begin position="754"/>
        <end position="777"/>
    </location>
</feature>
<dbReference type="PANTHER" id="PTHR43237">
    <property type="entry name" value="NADP-DEPENDENT MALIC ENZYME"/>
    <property type="match status" value="1"/>
</dbReference>
<sequence length="777" mass="83831">MDDNFRRAALDYHRLPRPGKLTIEPTKRMATQRDLALAYSPGVAAACEEIERDADKARDYTARGNLVAVISNGTAVLGLGNIGPLASKPVMEGKAVLFKKFADVDVFDIEVAESDPDRFIEVVASLEPTFGAINLEDIKAPECFRIEQALRQRMRIPVFHDDQHGTAIVAAAAITNGLRLQDKRLDEVRLVTSGAGAAALACVDLLVAMGLKPGNVTLTDIKGVVYAGRDPDMAPNMARYARDTPKRRLEEVLDGVDVFLGLSAPRVLKAEWLPCMAPKPFILALANPEPEILPELAREACPDAIIATGRSDFPNQVNNVLCFPFIFRGALDVGAREINEAMKLAAVEAIASLARLEASEVVASAYGGHAPVFGPDYIIPKPFDPRLILHVAPAVAKAAMESGVAERPIADFQRYREDLDAVVYRSGQVMRPLFEAARKAPKRIVYAEGADERTLRAAQAVVDDAIARPILLGRRDLIEKQLHIMGLRLDLDRDAEVIDPETSPIIDALEAEYRLLVGRRGVPLAAADRELRRRPTVAASMLVRAGHADAAVVGGLGSWWRQIRYVLPVIEPVTSINRIYALTALIQGNGVLFFCDTHMIVDPTAEQICEMTLLAAETVRMFGLAPRAALLSHSNFGSSDSQSARKMRKALKLIRAAAPELEVDGEMQGDTALSESLRARTVADSRLSGSANLLIMPSLDAANISFSLLKAAAEGLQVGPILLGLSKPVHVLTQSTTARGIANLSALISAQQTCPDPGRDPSDVAPVSSEMAIQAAE</sequence>
<evidence type="ECO:0000313" key="9">
    <source>
        <dbReference type="Proteomes" id="UP001524547"/>
    </source>
</evidence>
<dbReference type="Proteomes" id="UP001524547">
    <property type="component" value="Unassembled WGS sequence"/>
</dbReference>
<comment type="caution">
    <text evidence="8">The sequence shown here is derived from an EMBL/GenBank/DDBJ whole genome shotgun (WGS) entry which is preliminary data.</text>
</comment>
<feature type="domain" description="Malic enzyme N-terminal" evidence="7">
    <location>
        <begin position="18"/>
        <end position="151"/>
    </location>
</feature>
<dbReference type="Gene3D" id="3.40.50.10950">
    <property type="match status" value="1"/>
</dbReference>
<dbReference type="InterPro" id="IPR012302">
    <property type="entry name" value="Malic_NAD-bd"/>
</dbReference>
<keyword evidence="9" id="KW-1185">Reference proteome</keyword>
<dbReference type="Pfam" id="PF01515">
    <property type="entry name" value="PTA_PTB"/>
    <property type="match status" value="1"/>
</dbReference>
<dbReference type="Pfam" id="PF00390">
    <property type="entry name" value="malic"/>
    <property type="match status" value="1"/>
</dbReference>
<evidence type="ECO:0000259" key="7">
    <source>
        <dbReference type="SMART" id="SM01274"/>
    </source>
</evidence>
<dbReference type="Gene3D" id="3.40.50.10750">
    <property type="entry name" value="Isocitrate/Isopropylmalate dehydrogenase-like"/>
    <property type="match status" value="1"/>
</dbReference>
<keyword evidence="4" id="KW-0511">Multifunctional enzyme</keyword>
<evidence type="ECO:0000256" key="5">
    <source>
        <dbReference type="SAM" id="MobiDB-lite"/>
    </source>
</evidence>
<organism evidence="8 9">
    <name type="scientific">Rhizosaccharibacter radicis</name>
    <dbReference type="NCBI Taxonomy" id="2782605"/>
    <lineage>
        <taxon>Bacteria</taxon>
        <taxon>Pseudomonadati</taxon>
        <taxon>Pseudomonadota</taxon>
        <taxon>Alphaproteobacteria</taxon>
        <taxon>Acetobacterales</taxon>
        <taxon>Acetobacteraceae</taxon>
        <taxon>Rhizosaccharibacter</taxon>
    </lineage>
</organism>
<accession>A0ABT1VUE9</accession>
<evidence type="ECO:0000256" key="3">
    <source>
        <dbReference type="ARBA" id="ARBA00023002"/>
    </source>
</evidence>
<dbReference type="SMART" id="SM00919">
    <property type="entry name" value="Malic_M"/>
    <property type="match status" value="1"/>
</dbReference>
<dbReference type="SUPFAM" id="SSF53659">
    <property type="entry name" value="Isocitrate/Isopropylmalate dehydrogenase-like"/>
    <property type="match status" value="1"/>
</dbReference>
<proteinExistence type="inferred from homology"/>
<dbReference type="InterPro" id="IPR042113">
    <property type="entry name" value="P_AcTrfase_dom1"/>
</dbReference>
<dbReference type="InterPro" id="IPR036291">
    <property type="entry name" value="NAD(P)-bd_dom_sf"/>
</dbReference>
<dbReference type="InterPro" id="IPR012301">
    <property type="entry name" value="Malic_N_dom"/>
</dbReference>
<dbReference type="PIRSF" id="PIRSF036684">
    <property type="entry name" value="ME_PTA"/>
    <property type="match status" value="1"/>
</dbReference>
<dbReference type="EMBL" id="JAMZEJ010000001">
    <property type="protein sequence ID" value="MCQ8239308.1"/>
    <property type="molecule type" value="Genomic_DNA"/>
</dbReference>
<evidence type="ECO:0000256" key="4">
    <source>
        <dbReference type="ARBA" id="ARBA00023268"/>
    </source>
</evidence>
<dbReference type="PANTHER" id="PTHR43237:SF4">
    <property type="entry name" value="NADP-DEPENDENT MALIC ENZYME"/>
    <property type="match status" value="1"/>
</dbReference>
<reference evidence="8 9" key="1">
    <citation type="submission" date="2022-06" db="EMBL/GenBank/DDBJ databases">
        <title>Rhizosaccharibacter gen. nov. sp. nov. KSS12, endophytic bacteria isolated from sugarcane.</title>
        <authorList>
            <person name="Pitiwittayakul N."/>
        </authorList>
    </citation>
    <scope>NUCLEOTIDE SEQUENCE [LARGE SCALE GENOMIC DNA]</scope>
    <source>
        <strain evidence="8 9">KSS12</strain>
    </source>
</reference>
<dbReference type="InterPro" id="IPR012188">
    <property type="entry name" value="ME_PTA"/>
</dbReference>
<gene>
    <name evidence="8" type="ORF">NFI88_00450</name>
</gene>
<dbReference type="Pfam" id="PF03949">
    <property type="entry name" value="Malic_M"/>
    <property type="match status" value="1"/>
</dbReference>
<dbReference type="RefSeq" id="WP_422918055.1">
    <property type="nucleotide sequence ID" value="NZ_JAMZEJ010000001.1"/>
</dbReference>
<evidence type="ECO:0000313" key="8">
    <source>
        <dbReference type="EMBL" id="MCQ8239308.1"/>
    </source>
</evidence>
<dbReference type="InterPro" id="IPR046346">
    <property type="entry name" value="Aminoacid_DH-like_N_sf"/>
</dbReference>
<evidence type="ECO:0000256" key="1">
    <source>
        <dbReference type="ARBA" id="ARBA00007686"/>
    </source>
</evidence>
<dbReference type="SUPFAM" id="SSF53223">
    <property type="entry name" value="Aminoacid dehydrogenase-like, N-terminal domain"/>
    <property type="match status" value="1"/>
</dbReference>
<dbReference type="InterPro" id="IPR051674">
    <property type="entry name" value="Malate_Decarboxylase"/>
</dbReference>
<dbReference type="SUPFAM" id="SSF51735">
    <property type="entry name" value="NAD(P)-binding Rossmann-fold domains"/>
    <property type="match status" value="1"/>
</dbReference>
<evidence type="ECO:0000259" key="6">
    <source>
        <dbReference type="SMART" id="SM00919"/>
    </source>
</evidence>
<dbReference type="InterPro" id="IPR002505">
    <property type="entry name" value="PTA_PTB"/>
</dbReference>
<comment type="similarity">
    <text evidence="1">In the N-terminal section; belongs to the malic enzymes family.</text>
</comment>
<dbReference type="SMART" id="SM01274">
    <property type="entry name" value="malic"/>
    <property type="match status" value="1"/>
</dbReference>
<feature type="domain" description="Malic enzyme NAD-binding" evidence="6">
    <location>
        <begin position="163"/>
        <end position="400"/>
    </location>
</feature>
<dbReference type="InterPro" id="IPR037062">
    <property type="entry name" value="Malic_N_dom_sf"/>
</dbReference>
<dbReference type="CDD" id="cd05311">
    <property type="entry name" value="NAD_bind_2_malic_enz"/>
    <property type="match status" value="1"/>
</dbReference>
<dbReference type="Gene3D" id="3.40.50.10380">
    <property type="entry name" value="Malic enzyme, N-terminal domain"/>
    <property type="match status" value="1"/>
</dbReference>
<evidence type="ECO:0000256" key="2">
    <source>
        <dbReference type="ARBA" id="ARBA00008756"/>
    </source>
</evidence>
<dbReference type="InterPro" id="IPR042112">
    <property type="entry name" value="P_AcTrfase_dom2"/>
</dbReference>
<dbReference type="Gene3D" id="3.40.50.720">
    <property type="entry name" value="NAD(P)-binding Rossmann-like Domain"/>
    <property type="match status" value="1"/>
</dbReference>
<dbReference type="InterPro" id="IPR045213">
    <property type="entry name" value="Malic_NAD-bd_bact_type"/>
</dbReference>
<name>A0ABT1VUE9_9PROT</name>
<comment type="similarity">
    <text evidence="2">In the C-terminal section; belongs to the phosphate acetyltransferase and butyryltransferase family.</text>
</comment>
<keyword evidence="3" id="KW-0560">Oxidoreductase</keyword>
<protein>
    <submittedName>
        <fullName evidence="8">NADP-dependent malic enzyme</fullName>
    </submittedName>
</protein>